<keyword evidence="2" id="KW-1185">Reference proteome</keyword>
<accession>A0ABX6H977</accession>
<evidence type="ECO:0000313" key="2">
    <source>
        <dbReference type="Proteomes" id="UP000464644"/>
    </source>
</evidence>
<dbReference type="EMBL" id="CP047265">
    <property type="protein sequence ID" value="QHF02101.1"/>
    <property type="molecule type" value="Genomic_DNA"/>
</dbReference>
<protein>
    <submittedName>
        <fullName evidence="1">Uncharacterized protein</fullName>
    </submittedName>
</protein>
<proteinExistence type="predicted"/>
<reference evidence="1 2" key="1">
    <citation type="journal article" date="2014" name="Genome Announc.">
        <title>Draft Genome Sequences of a Phylogenetically Diverse Suite of Pseudomonas syringae Strains from Multiple Source Populations.</title>
        <authorList>
            <person name="Baltrus D.A."/>
            <person name="Yourstone S."/>
            <person name="Lind A."/>
            <person name="Guilbaud C."/>
            <person name="Sands D.C."/>
            <person name="Jones C.D."/>
            <person name="Morris C.E."/>
            <person name="Dangl J.L."/>
        </authorList>
    </citation>
    <scope>NUCLEOTIDE SEQUENCE [LARGE SCALE GENOMIC DNA]</scope>
    <source>
        <strain evidence="1 2">CC1524</strain>
    </source>
</reference>
<evidence type="ECO:0000313" key="1">
    <source>
        <dbReference type="EMBL" id="QHF02101.1"/>
    </source>
</evidence>
<organism evidence="1 2">
    <name type="scientific">Pseudomonas asturiensis</name>
    <dbReference type="NCBI Taxonomy" id="1190415"/>
    <lineage>
        <taxon>Bacteria</taxon>
        <taxon>Pseudomonadati</taxon>
        <taxon>Pseudomonadota</taxon>
        <taxon>Gammaproteobacteria</taxon>
        <taxon>Pseudomonadales</taxon>
        <taxon>Pseudomonadaceae</taxon>
        <taxon>Pseudomonas</taxon>
    </lineage>
</organism>
<dbReference type="Proteomes" id="UP000464644">
    <property type="component" value="Chromosome"/>
</dbReference>
<gene>
    <name evidence="1" type="ORF">N015_06625</name>
</gene>
<name>A0ABX6H977_9PSED</name>
<sequence length="137" mass="15338">MGGGLQTMALIQSLKWCLINRIAGKPLPTKTVSIQLIWCCLKNKRCVFPKVKNASSMRRRLSRRSFAEHTVGGGLSAIALIQSLKWCLRNRIAGKPPPTKNGVDSVGRVLFEEQALRVSQGEKRFQYAKAVIQEVFR</sequence>